<sequence length="111" mass="12902">MVENEFEEWMAIDQSVEVAAQLTDDDICETVTTSEPIKGGTEDSDCEEYCSVEKLLSNVQMRHALEVLRKEYKQDPSNLKSIIIKILLIIYSEKTKDNQLLVYTYARRIFF</sequence>
<dbReference type="AlphaFoldDB" id="A0AAW1IS45"/>
<dbReference type="Proteomes" id="UP001458880">
    <property type="component" value="Unassembled WGS sequence"/>
</dbReference>
<accession>A0AAW1IS45</accession>
<evidence type="ECO:0000313" key="1">
    <source>
        <dbReference type="EMBL" id="KAK9692639.1"/>
    </source>
</evidence>
<evidence type="ECO:0000313" key="2">
    <source>
        <dbReference type="Proteomes" id="UP001458880"/>
    </source>
</evidence>
<gene>
    <name evidence="1" type="ORF">QE152_g35021</name>
</gene>
<organism evidence="1 2">
    <name type="scientific">Popillia japonica</name>
    <name type="common">Japanese beetle</name>
    <dbReference type="NCBI Taxonomy" id="7064"/>
    <lineage>
        <taxon>Eukaryota</taxon>
        <taxon>Metazoa</taxon>
        <taxon>Ecdysozoa</taxon>
        <taxon>Arthropoda</taxon>
        <taxon>Hexapoda</taxon>
        <taxon>Insecta</taxon>
        <taxon>Pterygota</taxon>
        <taxon>Neoptera</taxon>
        <taxon>Endopterygota</taxon>
        <taxon>Coleoptera</taxon>
        <taxon>Polyphaga</taxon>
        <taxon>Scarabaeiformia</taxon>
        <taxon>Scarabaeidae</taxon>
        <taxon>Rutelinae</taxon>
        <taxon>Popillia</taxon>
    </lineage>
</organism>
<name>A0AAW1IS45_POPJA</name>
<proteinExistence type="predicted"/>
<dbReference type="EMBL" id="JASPKY010000574">
    <property type="protein sequence ID" value="KAK9692639.1"/>
    <property type="molecule type" value="Genomic_DNA"/>
</dbReference>
<reference evidence="1 2" key="1">
    <citation type="journal article" date="2024" name="BMC Genomics">
        <title>De novo assembly and annotation of Popillia japonica's genome with initial clues to its potential as an invasive pest.</title>
        <authorList>
            <person name="Cucini C."/>
            <person name="Boschi S."/>
            <person name="Funari R."/>
            <person name="Cardaioli E."/>
            <person name="Iannotti N."/>
            <person name="Marturano G."/>
            <person name="Paoli F."/>
            <person name="Bruttini M."/>
            <person name="Carapelli A."/>
            <person name="Frati F."/>
            <person name="Nardi F."/>
        </authorList>
    </citation>
    <scope>NUCLEOTIDE SEQUENCE [LARGE SCALE GENOMIC DNA]</scope>
    <source>
        <strain evidence="1">DMR45628</strain>
    </source>
</reference>
<keyword evidence="2" id="KW-1185">Reference proteome</keyword>
<comment type="caution">
    <text evidence="1">The sequence shown here is derived from an EMBL/GenBank/DDBJ whole genome shotgun (WGS) entry which is preliminary data.</text>
</comment>
<protein>
    <submittedName>
        <fullName evidence="1">Uncharacterized protein</fullName>
    </submittedName>
</protein>